<sequence>MASQDNFTTVHYKKRNRKSKHSKRQQTQTHQHDPFDTMGSWGQVDISGWTAPPKPTSNDWDTQIKTDRVSLMVPYWWQGVLDANEGGVPGRMADFFLKCEEEEEASGWGPTAMETEPWCGVEFPGWGANDDSFVKQPEVNEQDAVSWGAPAWGEEEDVGDKSGSYGKRADIQGDAASDETARSNEHHDAWGMDCDAICPPTQEQDSRDFVEQVARAKHASPERTQRMHKFYAMPTDDKIRKIQDVVASLRPRA</sequence>
<dbReference type="AlphaFoldDB" id="A0AAD5YN12"/>
<gene>
    <name evidence="2" type="ORF">NLI96_g1344</name>
</gene>
<dbReference type="EMBL" id="JANAWD010000026">
    <property type="protein sequence ID" value="KAJ3490552.1"/>
    <property type="molecule type" value="Genomic_DNA"/>
</dbReference>
<feature type="compositionally biased region" description="Basic residues" evidence="1">
    <location>
        <begin position="11"/>
        <end position="24"/>
    </location>
</feature>
<organism evidence="2 3">
    <name type="scientific">Meripilus lineatus</name>
    <dbReference type="NCBI Taxonomy" id="2056292"/>
    <lineage>
        <taxon>Eukaryota</taxon>
        <taxon>Fungi</taxon>
        <taxon>Dikarya</taxon>
        <taxon>Basidiomycota</taxon>
        <taxon>Agaricomycotina</taxon>
        <taxon>Agaricomycetes</taxon>
        <taxon>Polyporales</taxon>
        <taxon>Meripilaceae</taxon>
        <taxon>Meripilus</taxon>
    </lineage>
</organism>
<evidence type="ECO:0000313" key="3">
    <source>
        <dbReference type="Proteomes" id="UP001212997"/>
    </source>
</evidence>
<proteinExistence type="predicted"/>
<dbReference type="Proteomes" id="UP001212997">
    <property type="component" value="Unassembled WGS sequence"/>
</dbReference>
<reference evidence="2" key="1">
    <citation type="submission" date="2022-07" db="EMBL/GenBank/DDBJ databases">
        <title>Genome Sequence of Physisporinus lineatus.</title>
        <authorList>
            <person name="Buettner E."/>
        </authorList>
    </citation>
    <scope>NUCLEOTIDE SEQUENCE</scope>
    <source>
        <strain evidence="2">VT162</strain>
    </source>
</reference>
<feature type="region of interest" description="Disordered" evidence="1">
    <location>
        <begin position="148"/>
        <end position="186"/>
    </location>
</feature>
<accession>A0AAD5YN12</accession>
<evidence type="ECO:0000313" key="2">
    <source>
        <dbReference type="EMBL" id="KAJ3490552.1"/>
    </source>
</evidence>
<protein>
    <submittedName>
        <fullName evidence="2">Uncharacterized protein</fullName>
    </submittedName>
</protein>
<comment type="caution">
    <text evidence="2">The sequence shown here is derived from an EMBL/GenBank/DDBJ whole genome shotgun (WGS) entry which is preliminary data.</text>
</comment>
<evidence type="ECO:0000256" key="1">
    <source>
        <dbReference type="SAM" id="MobiDB-lite"/>
    </source>
</evidence>
<name>A0AAD5YN12_9APHY</name>
<feature type="region of interest" description="Disordered" evidence="1">
    <location>
        <begin position="1"/>
        <end position="60"/>
    </location>
</feature>
<keyword evidence="3" id="KW-1185">Reference proteome</keyword>